<dbReference type="EMBL" id="MU151572">
    <property type="protein sequence ID" value="KAF9442760.1"/>
    <property type="molecule type" value="Genomic_DNA"/>
</dbReference>
<evidence type="ECO:0000256" key="1">
    <source>
        <dbReference type="ARBA" id="ARBA00022723"/>
    </source>
</evidence>
<dbReference type="Gene3D" id="6.10.140.2220">
    <property type="match status" value="1"/>
</dbReference>
<keyword evidence="2 4" id="KW-0863">Zinc-finger</keyword>
<evidence type="ECO:0000256" key="3">
    <source>
        <dbReference type="ARBA" id="ARBA00022833"/>
    </source>
</evidence>
<dbReference type="AlphaFoldDB" id="A0A9P5X3W6"/>
<dbReference type="Proteomes" id="UP000807342">
    <property type="component" value="Unassembled WGS sequence"/>
</dbReference>
<dbReference type="OrthoDB" id="341421at2759"/>
<gene>
    <name evidence="6" type="ORF">P691DRAFT_680837</name>
</gene>
<organism evidence="6 7">
    <name type="scientific">Macrolepiota fuliginosa MF-IS2</name>
    <dbReference type="NCBI Taxonomy" id="1400762"/>
    <lineage>
        <taxon>Eukaryota</taxon>
        <taxon>Fungi</taxon>
        <taxon>Dikarya</taxon>
        <taxon>Basidiomycota</taxon>
        <taxon>Agaricomycotina</taxon>
        <taxon>Agaricomycetes</taxon>
        <taxon>Agaricomycetidae</taxon>
        <taxon>Agaricales</taxon>
        <taxon>Agaricineae</taxon>
        <taxon>Agaricaceae</taxon>
        <taxon>Macrolepiota</taxon>
    </lineage>
</organism>
<evidence type="ECO:0000313" key="6">
    <source>
        <dbReference type="EMBL" id="KAF9442760.1"/>
    </source>
</evidence>
<protein>
    <recommendedName>
        <fullName evidence="5">MYND-type domain-containing protein</fullName>
    </recommendedName>
</protein>
<dbReference type="SUPFAM" id="SSF144232">
    <property type="entry name" value="HIT/MYND zinc finger-like"/>
    <property type="match status" value="1"/>
</dbReference>
<dbReference type="Pfam" id="PF01753">
    <property type="entry name" value="zf-MYND"/>
    <property type="match status" value="1"/>
</dbReference>
<evidence type="ECO:0000313" key="7">
    <source>
        <dbReference type="Proteomes" id="UP000807342"/>
    </source>
</evidence>
<evidence type="ECO:0000259" key="5">
    <source>
        <dbReference type="PROSITE" id="PS50865"/>
    </source>
</evidence>
<accession>A0A9P5X3W6</accession>
<dbReference type="GO" id="GO:0008270">
    <property type="term" value="F:zinc ion binding"/>
    <property type="evidence" value="ECO:0007669"/>
    <property type="project" value="UniProtKB-KW"/>
</dbReference>
<keyword evidence="3" id="KW-0862">Zinc</keyword>
<evidence type="ECO:0000256" key="2">
    <source>
        <dbReference type="ARBA" id="ARBA00022771"/>
    </source>
</evidence>
<dbReference type="PROSITE" id="PS50865">
    <property type="entry name" value="ZF_MYND_2"/>
    <property type="match status" value="1"/>
</dbReference>
<dbReference type="InterPro" id="IPR002893">
    <property type="entry name" value="Znf_MYND"/>
</dbReference>
<reference evidence="6" key="1">
    <citation type="submission" date="2020-11" db="EMBL/GenBank/DDBJ databases">
        <authorList>
            <consortium name="DOE Joint Genome Institute"/>
            <person name="Ahrendt S."/>
            <person name="Riley R."/>
            <person name="Andreopoulos W."/>
            <person name="Labutti K."/>
            <person name="Pangilinan J."/>
            <person name="Ruiz-Duenas F.J."/>
            <person name="Barrasa J.M."/>
            <person name="Sanchez-Garcia M."/>
            <person name="Camarero S."/>
            <person name="Miyauchi S."/>
            <person name="Serrano A."/>
            <person name="Linde D."/>
            <person name="Babiker R."/>
            <person name="Drula E."/>
            <person name="Ayuso-Fernandez I."/>
            <person name="Pacheco R."/>
            <person name="Padilla G."/>
            <person name="Ferreira P."/>
            <person name="Barriuso J."/>
            <person name="Kellner H."/>
            <person name="Castanera R."/>
            <person name="Alfaro M."/>
            <person name="Ramirez L."/>
            <person name="Pisabarro A.G."/>
            <person name="Kuo A."/>
            <person name="Tritt A."/>
            <person name="Lipzen A."/>
            <person name="He G."/>
            <person name="Yan M."/>
            <person name="Ng V."/>
            <person name="Cullen D."/>
            <person name="Martin F."/>
            <person name="Rosso M.-N."/>
            <person name="Henrissat B."/>
            <person name="Hibbett D."/>
            <person name="Martinez A.T."/>
            <person name="Grigoriev I.V."/>
        </authorList>
    </citation>
    <scope>NUCLEOTIDE SEQUENCE</scope>
    <source>
        <strain evidence="6">MF-IS2</strain>
    </source>
</reference>
<feature type="domain" description="MYND-type" evidence="5">
    <location>
        <begin position="19"/>
        <end position="56"/>
    </location>
</feature>
<proteinExistence type="predicted"/>
<comment type="caution">
    <text evidence="6">The sequence shown here is derived from an EMBL/GenBank/DDBJ whole genome shotgun (WGS) entry which is preliminary data.</text>
</comment>
<dbReference type="PROSITE" id="PS01360">
    <property type="entry name" value="ZF_MYND_1"/>
    <property type="match status" value="1"/>
</dbReference>
<sequence>MTSGYGRSISVPLQELDKCSVCSKTEKLRVCSSCAQVIYCSKECQKKAWAQHKTVCSQTHRINLKIFHPMIAYMFEYFRTIIPPNQPLHRQHPAFLHQIMKSPLPGYRRVTDSAIRLHYTITLGRNHVLGERGNELLTWWRGKTNEDKMKLFHHVMRETFVPEVTVVVSLILLSEVYSSYYVRTPQVPGEPPVFFPWEKRPLYRLEHGQSPVVDFGICRGKIESKKNRVQTWTYHDPKTGARNMVLDPDRHLWLYFRTIQGEEVFLDCSSYSFGMEACMDATKYLLKVSKRFRVSGAARIPAYFFTTEEQDRLPYVLKEEKRFSVMHNKDLWNALSWQPDKPKKEKAIVRDFLASIQEKECTAEQEERLDYYRMYGSLMMNQVLSGRHWKDWEKPEMYRRNDLWDTRDGWDEWQKAGPTDANYKAELTGLTRLFVDACGGE</sequence>
<name>A0A9P5X3W6_9AGAR</name>
<keyword evidence="1" id="KW-0479">Metal-binding</keyword>
<keyword evidence="7" id="KW-1185">Reference proteome</keyword>
<evidence type="ECO:0000256" key="4">
    <source>
        <dbReference type="PROSITE-ProRule" id="PRU00134"/>
    </source>
</evidence>